<proteinExistence type="predicted"/>
<sequence length="31" mass="3634">MLGCAKRKILCENGYKNHSMQKYDKIEETCV</sequence>
<evidence type="ECO:0000313" key="2">
    <source>
        <dbReference type="Proteomes" id="UP000092743"/>
    </source>
</evidence>
<dbReference type="AlphaFoldDB" id="A0A9W3SI59"/>
<dbReference type="Proteomes" id="UP000092743">
    <property type="component" value="Plasmid p142098"/>
</dbReference>
<geneLocation type="plasmid" evidence="1 2">
    <name>p142098</name>
</geneLocation>
<reference evidence="1 2" key="1">
    <citation type="submission" date="2016-04" db="EMBL/GenBank/DDBJ databases">
        <title>High quality genome of the nematocidal Bacillus thuringiensis MYBT18246.</title>
        <authorList>
            <person name="Hollensteiner J."/>
            <person name="Poehlein A."/>
            <person name="Sproeer C."/>
            <person name="Bunk B."/>
            <person name="Rosenstiel P."/>
            <person name="Schulenburg H."/>
            <person name="Liesegang H."/>
        </authorList>
    </citation>
    <scope>NUCLEOTIDE SEQUENCE [LARGE SCALE GENOMIC DNA]</scope>
    <source>
        <strain evidence="1 2">MYBT18246</strain>
        <plasmid evidence="1 2">p142098</plasmid>
    </source>
</reference>
<name>A0A9W3SI59_BACTU</name>
<protein>
    <submittedName>
        <fullName evidence="1">Uncharacterized protein</fullName>
    </submittedName>
</protein>
<keyword evidence="1" id="KW-0614">Plasmid</keyword>
<organism evidence="1 2">
    <name type="scientific">Bacillus thuringiensis</name>
    <dbReference type="NCBI Taxonomy" id="1428"/>
    <lineage>
        <taxon>Bacteria</taxon>
        <taxon>Bacillati</taxon>
        <taxon>Bacillota</taxon>
        <taxon>Bacilli</taxon>
        <taxon>Bacillales</taxon>
        <taxon>Bacillaceae</taxon>
        <taxon>Bacillus</taxon>
        <taxon>Bacillus cereus group</taxon>
    </lineage>
</organism>
<evidence type="ECO:0000313" key="1">
    <source>
        <dbReference type="EMBL" id="ANS51861.1"/>
    </source>
</evidence>
<accession>A0A9W3SI59</accession>
<dbReference type="EMBL" id="CP015352">
    <property type="protein sequence ID" value="ANS51861.1"/>
    <property type="molecule type" value="Genomic_DNA"/>
</dbReference>
<gene>
    <name evidence="1" type="ORF">BT246_65690</name>
</gene>